<dbReference type="Pfam" id="PF13646">
    <property type="entry name" value="HEAT_2"/>
    <property type="match status" value="2"/>
</dbReference>
<evidence type="ECO:0000313" key="4">
    <source>
        <dbReference type="Proteomes" id="UP000249794"/>
    </source>
</evidence>
<dbReference type="GO" id="GO:0030089">
    <property type="term" value="C:phycobilisome"/>
    <property type="evidence" value="ECO:0007669"/>
    <property type="project" value="UniProtKB-KW"/>
</dbReference>
<accession>A0A2W4ZQH5</accession>
<reference evidence="3 4" key="2">
    <citation type="submission" date="2018-06" db="EMBL/GenBank/DDBJ databases">
        <title>Metagenomic assembly of (sub)arctic Cyanobacteria and their associated microbiome from non-axenic cultures.</title>
        <authorList>
            <person name="Baurain D."/>
        </authorList>
    </citation>
    <scope>NUCLEOTIDE SEQUENCE [LARGE SCALE GENOMIC DNA]</scope>
    <source>
        <strain evidence="3">ULC027bin1</strain>
    </source>
</reference>
<dbReference type="AlphaFoldDB" id="A0A2W4ZQH5"/>
<dbReference type="EMBL" id="QBMP01000005">
    <property type="protein sequence ID" value="PZO60831.1"/>
    <property type="molecule type" value="Genomic_DNA"/>
</dbReference>
<reference evidence="4" key="1">
    <citation type="submission" date="2018-04" db="EMBL/GenBank/DDBJ databases">
        <authorList>
            <person name="Cornet L."/>
        </authorList>
    </citation>
    <scope>NUCLEOTIDE SEQUENCE [LARGE SCALE GENOMIC DNA]</scope>
</reference>
<dbReference type="PANTHER" id="PTHR12697:SF5">
    <property type="entry name" value="DEOXYHYPUSINE HYDROXYLASE"/>
    <property type="match status" value="1"/>
</dbReference>
<dbReference type="PANTHER" id="PTHR12697">
    <property type="entry name" value="PBS LYASE HEAT-LIKE PROTEIN"/>
    <property type="match status" value="1"/>
</dbReference>
<gene>
    <name evidence="3" type="ORF">DCF15_01120</name>
</gene>
<dbReference type="GO" id="GO:0016491">
    <property type="term" value="F:oxidoreductase activity"/>
    <property type="evidence" value="ECO:0007669"/>
    <property type="project" value="TreeGrafter"/>
</dbReference>
<evidence type="ECO:0000313" key="3">
    <source>
        <dbReference type="EMBL" id="PZO60831.1"/>
    </source>
</evidence>
<dbReference type="InterPro" id="IPR004155">
    <property type="entry name" value="PBS_lyase_HEAT"/>
</dbReference>
<dbReference type="Gene3D" id="1.25.10.10">
    <property type="entry name" value="Leucine-rich Repeat Variant"/>
    <property type="match status" value="3"/>
</dbReference>
<protein>
    <submittedName>
        <fullName evidence="3">Phycocyanin operon protein Z</fullName>
    </submittedName>
</protein>
<organism evidence="3 4">
    <name type="scientific">Phormidesmis priestleyi</name>
    <dbReference type="NCBI Taxonomy" id="268141"/>
    <lineage>
        <taxon>Bacteria</taxon>
        <taxon>Bacillati</taxon>
        <taxon>Cyanobacteriota</taxon>
        <taxon>Cyanophyceae</taxon>
        <taxon>Leptolyngbyales</taxon>
        <taxon>Leptolyngbyaceae</taxon>
        <taxon>Phormidesmis</taxon>
    </lineage>
</organism>
<proteinExistence type="predicted"/>
<comment type="caution">
    <text evidence="3">The sequence shown here is derived from an EMBL/GenBank/DDBJ whole genome shotgun (WGS) entry which is preliminary data.</text>
</comment>
<dbReference type="SMART" id="SM00567">
    <property type="entry name" value="EZ_HEAT"/>
    <property type="match status" value="5"/>
</dbReference>
<dbReference type="Proteomes" id="UP000249794">
    <property type="component" value="Unassembled WGS sequence"/>
</dbReference>
<dbReference type="SUPFAM" id="SSF48371">
    <property type="entry name" value="ARM repeat"/>
    <property type="match status" value="1"/>
</dbReference>
<sequence length="215" mass="23123">MAADSLFEQLKHPNPQMRQRALAAIVENRNENTIALLLAALGEEDVVYRRAAVKTLGAIGMEAIPAVVEQMLHSENDTVRASCAKAMAQIAVSHPNASFPVEGIEALRKAMADPYPVVQIAAVMSLGEIGMPAVETLLETLKTTDNVAIALTITNTLGSIGDPRAVNVLRDLIQDHSVDSYVRETAESALPRLEQMLLTNTVKGSTRESESSLHS</sequence>
<keyword evidence="1" id="KW-0042">Antenna complex</keyword>
<name>A0A2W4ZQH5_9CYAN</name>
<evidence type="ECO:0000256" key="2">
    <source>
        <dbReference type="ARBA" id="ARBA00022738"/>
    </source>
</evidence>
<keyword evidence="2" id="KW-0605">Phycobilisome</keyword>
<dbReference type="InterPro" id="IPR016024">
    <property type="entry name" value="ARM-type_fold"/>
</dbReference>
<dbReference type="InterPro" id="IPR011989">
    <property type="entry name" value="ARM-like"/>
</dbReference>
<evidence type="ECO:0000256" key="1">
    <source>
        <dbReference type="ARBA" id="ARBA00022549"/>
    </source>
</evidence>